<evidence type="ECO:0000313" key="2">
    <source>
        <dbReference type="Proteomes" id="UP001186974"/>
    </source>
</evidence>
<name>A0ACC3D8V5_9PEZI</name>
<sequence>MAFNLLLIGPTSALSIFGLTVGAVCSSHIKGDQISLTLPQTIIYILLNALYNTFLHPLRRYPGPRLWSTTAIPYTLANIKGELPFRVLAFHRKYGPAWDDIYGLYSGRRQNPKDASAYTPPMPGVERGIVLANDAVHGKLRRIYGPAFTPRAVEEQSGMVMKYANLLIEQLKRAVEKEAVQDMSAWYNFTTFDLTGEFAFGEAFHCLGKGGQYHFFLETVFNGVVTGLRMMQFERYGLLTALKPFIPKSAMKPKEGMDRYCKELVDRRLERGYDPSTNDVFNYLLQNKDPEDQLALDDLYENAIALVVAGSETTATLLTGTTEVRTAFKSDEEITVKAVNDLPYMIAILCEALRIFPPSGFGSPRFISAEKGQMVAGHYLPLKTVASISHHAAYRYERNFARPDEFIPERWLPEAPAEFANDKQGLLQPFMVGPRSCLGKNLAYAEMRLLLAKMLWHFDFELADPAVEWYEGLKAFMLWGKDLLKVRLTPVER</sequence>
<organism evidence="1 2">
    <name type="scientific">Coniosporium uncinatum</name>
    <dbReference type="NCBI Taxonomy" id="93489"/>
    <lineage>
        <taxon>Eukaryota</taxon>
        <taxon>Fungi</taxon>
        <taxon>Dikarya</taxon>
        <taxon>Ascomycota</taxon>
        <taxon>Pezizomycotina</taxon>
        <taxon>Dothideomycetes</taxon>
        <taxon>Dothideomycetes incertae sedis</taxon>
        <taxon>Coniosporium</taxon>
    </lineage>
</organism>
<accession>A0ACC3D8V5</accession>
<comment type="caution">
    <text evidence="1">The sequence shown here is derived from an EMBL/GenBank/DDBJ whole genome shotgun (WGS) entry which is preliminary data.</text>
</comment>
<evidence type="ECO:0000313" key="1">
    <source>
        <dbReference type="EMBL" id="KAK3063569.1"/>
    </source>
</evidence>
<protein>
    <submittedName>
        <fullName evidence="1">Uncharacterized protein</fullName>
    </submittedName>
</protein>
<proteinExistence type="predicted"/>
<reference evidence="1" key="1">
    <citation type="submission" date="2024-09" db="EMBL/GenBank/DDBJ databases">
        <title>Black Yeasts Isolated from many extreme environments.</title>
        <authorList>
            <person name="Coleine C."/>
            <person name="Stajich J.E."/>
            <person name="Selbmann L."/>
        </authorList>
    </citation>
    <scope>NUCLEOTIDE SEQUENCE</scope>
    <source>
        <strain evidence="1">CCFEE 5737</strain>
    </source>
</reference>
<dbReference type="Proteomes" id="UP001186974">
    <property type="component" value="Unassembled WGS sequence"/>
</dbReference>
<gene>
    <name evidence="1" type="ORF">LTS18_014472</name>
</gene>
<dbReference type="EMBL" id="JAWDJW010006798">
    <property type="protein sequence ID" value="KAK3063569.1"/>
    <property type="molecule type" value="Genomic_DNA"/>
</dbReference>
<keyword evidence="2" id="KW-1185">Reference proteome</keyword>